<evidence type="ECO:0000259" key="2">
    <source>
        <dbReference type="Pfam" id="PF20434"/>
    </source>
</evidence>
<evidence type="ECO:0000313" key="4">
    <source>
        <dbReference type="Proteomes" id="UP001569428"/>
    </source>
</evidence>
<dbReference type="InterPro" id="IPR050300">
    <property type="entry name" value="GDXG_lipolytic_enzyme"/>
</dbReference>
<proteinExistence type="predicted"/>
<dbReference type="Pfam" id="PF20434">
    <property type="entry name" value="BD-FAE"/>
    <property type="match status" value="1"/>
</dbReference>
<dbReference type="GO" id="GO:0016787">
    <property type="term" value="F:hydrolase activity"/>
    <property type="evidence" value="ECO:0007669"/>
    <property type="project" value="UniProtKB-KW"/>
</dbReference>
<sequence length="302" mass="34736">MHEAWAAFTWEKTDEQYNPTLWTRRLPTEELLPAHVEITSGRSDTYRRKVSDGLQTVCFGKGDFVGSMDIFRPANVADNAPILVYIHGGWWQWFSKEQFSYLAEPFNKKGIAVYMPGYRMAQEWDSESPMESIVTQLQWAMVSVFKEAEKKGASKVYLMGHSAGGHLVAVLHQIDWRKFEVSNVTIKKLKGVFSLAGLFDIRPLVNSFVNDTIQFSMASAAKVSPQLLTVSERHSPCPLHLIVPEFDTPEFFRQTKEYQEKLLKADWPCHFILANNRDHLDLIERLSNDNDEVLEYILLNMN</sequence>
<dbReference type="PANTHER" id="PTHR48081:SF33">
    <property type="entry name" value="KYNURENINE FORMAMIDASE"/>
    <property type="match status" value="1"/>
</dbReference>
<keyword evidence="4" id="KW-1185">Reference proteome</keyword>
<comment type="caution">
    <text evidence="3">The sequence shown here is derived from an EMBL/GenBank/DDBJ whole genome shotgun (WGS) entry which is preliminary data.</text>
</comment>
<reference evidence="3 4" key="1">
    <citation type="submission" date="2024-08" db="EMBL/GenBank/DDBJ databases">
        <authorList>
            <person name="Ishaq N."/>
        </authorList>
    </citation>
    <scope>NUCLEOTIDE SEQUENCE [LARGE SCALE GENOMIC DNA]</scope>
    <source>
        <strain evidence="3 4">DSM 18651</strain>
    </source>
</reference>
<name>A0ABV4P637_9GAMM</name>
<dbReference type="SUPFAM" id="SSF53474">
    <property type="entry name" value="alpha/beta-Hydrolases"/>
    <property type="match status" value="1"/>
</dbReference>
<dbReference type="EMBL" id="JBGMEK010000149">
    <property type="protein sequence ID" value="MFA0813833.1"/>
    <property type="molecule type" value="Genomic_DNA"/>
</dbReference>
<dbReference type="InterPro" id="IPR029058">
    <property type="entry name" value="AB_hydrolase_fold"/>
</dbReference>
<feature type="domain" description="BD-FAE-like" evidence="2">
    <location>
        <begin position="68"/>
        <end position="180"/>
    </location>
</feature>
<organism evidence="3 4">
    <name type="scientific">Microbulbifer epialgicus</name>
    <dbReference type="NCBI Taxonomy" id="393907"/>
    <lineage>
        <taxon>Bacteria</taxon>
        <taxon>Pseudomonadati</taxon>
        <taxon>Pseudomonadota</taxon>
        <taxon>Gammaproteobacteria</taxon>
        <taxon>Cellvibrionales</taxon>
        <taxon>Microbulbiferaceae</taxon>
        <taxon>Microbulbifer</taxon>
    </lineage>
</organism>
<gene>
    <name evidence="3" type="ORF">ACCI49_23440</name>
</gene>
<dbReference type="PANTHER" id="PTHR48081">
    <property type="entry name" value="AB HYDROLASE SUPERFAMILY PROTEIN C4A8.06C"/>
    <property type="match status" value="1"/>
</dbReference>
<evidence type="ECO:0000256" key="1">
    <source>
        <dbReference type="ARBA" id="ARBA00022801"/>
    </source>
</evidence>
<dbReference type="InterPro" id="IPR049492">
    <property type="entry name" value="BD-FAE-like_dom"/>
</dbReference>
<dbReference type="Gene3D" id="3.40.50.1820">
    <property type="entry name" value="alpha/beta hydrolase"/>
    <property type="match status" value="1"/>
</dbReference>
<dbReference type="RefSeq" id="WP_371841664.1">
    <property type="nucleotide sequence ID" value="NZ_JBGMEK010000149.1"/>
</dbReference>
<evidence type="ECO:0000313" key="3">
    <source>
        <dbReference type="EMBL" id="MFA0813833.1"/>
    </source>
</evidence>
<dbReference type="Proteomes" id="UP001569428">
    <property type="component" value="Unassembled WGS sequence"/>
</dbReference>
<keyword evidence="1 3" id="KW-0378">Hydrolase</keyword>
<accession>A0ABV4P637</accession>
<protein>
    <submittedName>
        <fullName evidence="3">Alpha/beta hydrolase</fullName>
    </submittedName>
</protein>